<sequence>MSYIIFWSSRKKPIQNGQQAEMSSDDAVMAIIDTMPLWFLWQRADPINESRYQLFFLSRK</sequence>
<protein>
    <submittedName>
        <fullName evidence="1">Uncharacterized protein</fullName>
    </submittedName>
</protein>
<gene>
    <name evidence="1" type="ORF">EBB79_03065</name>
</gene>
<accession>A0A3T0MYX8</accession>
<proteinExistence type="predicted"/>
<dbReference type="EMBL" id="CP033219">
    <property type="protein sequence ID" value="AZV76976.1"/>
    <property type="molecule type" value="Genomic_DNA"/>
</dbReference>
<keyword evidence="2" id="KW-1185">Reference proteome</keyword>
<evidence type="ECO:0000313" key="1">
    <source>
        <dbReference type="EMBL" id="AZV76976.1"/>
    </source>
</evidence>
<reference evidence="1 2" key="1">
    <citation type="submission" date="2018-10" db="EMBL/GenBank/DDBJ databases">
        <title>Parasedimentitalea marina sp. nov., a psychrophilic bacterium isolated from deep seawater of the New Britain Trench.</title>
        <authorList>
            <person name="Cao J."/>
        </authorList>
    </citation>
    <scope>NUCLEOTIDE SEQUENCE [LARGE SCALE GENOMIC DNA]</scope>
    <source>
        <strain evidence="1 2">W43</strain>
    </source>
</reference>
<dbReference type="Proteomes" id="UP000283063">
    <property type="component" value="Chromosome"/>
</dbReference>
<dbReference type="KEGG" id="sedi:EBB79_03065"/>
<organism evidence="1 2">
    <name type="scientific">Parasedimentitalea marina</name>
    <dbReference type="NCBI Taxonomy" id="2483033"/>
    <lineage>
        <taxon>Bacteria</taxon>
        <taxon>Pseudomonadati</taxon>
        <taxon>Pseudomonadota</taxon>
        <taxon>Alphaproteobacteria</taxon>
        <taxon>Rhodobacterales</taxon>
        <taxon>Paracoccaceae</taxon>
        <taxon>Parasedimentitalea</taxon>
    </lineage>
</organism>
<dbReference type="AlphaFoldDB" id="A0A3T0MYX8"/>
<evidence type="ECO:0000313" key="2">
    <source>
        <dbReference type="Proteomes" id="UP000283063"/>
    </source>
</evidence>
<name>A0A3T0MYX8_9RHOB</name>